<reference evidence="2 3" key="1">
    <citation type="submission" date="2015-07" db="EMBL/GenBank/DDBJ databases">
        <title>Genome sequence of Ornatilinea apprima DSM 23815.</title>
        <authorList>
            <person name="Hemp J."/>
            <person name="Ward L.M."/>
            <person name="Pace L.A."/>
            <person name="Fischer W.W."/>
        </authorList>
    </citation>
    <scope>NUCLEOTIDE SEQUENCE [LARGE SCALE GENOMIC DNA]</scope>
    <source>
        <strain evidence="2 3">P3M-1</strain>
    </source>
</reference>
<evidence type="ECO:0000259" key="1">
    <source>
        <dbReference type="Pfam" id="PF03551"/>
    </source>
</evidence>
<dbReference type="EMBL" id="LGCL01000015">
    <property type="protein sequence ID" value="KPL79073.1"/>
    <property type="molecule type" value="Genomic_DNA"/>
</dbReference>
<dbReference type="OrthoDB" id="9808017at2"/>
<accession>A0A0P6XQK9</accession>
<dbReference type="InterPro" id="IPR052509">
    <property type="entry name" value="Metal_resp_DNA-bind_regulator"/>
</dbReference>
<dbReference type="RefSeq" id="WP_075061696.1">
    <property type="nucleotide sequence ID" value="NZ_LGCL01000015.1"/>
</dbReference>
<sequence>MLRDFFLGIIKIHILYHAVKNPVYGAELTEELGRHGYQISPGTLYPILHGLEKEGLLTSHKTVVEGKQRRYYAATPKGIEALQEARVRVRELVREVILEEI</sequence>
<dbReference type="Pfam" id="PF03551">
    <property type="entry name" value="PadR"/>
    <property type="match status" value="1"/>
</dbReference>
<feature type="domain" description="Transcription regulator PadR N-terminal" evidence="1">
    <location>
        <begin position="14"/>
        <end position="84"/>
    </location>
</feature>
<comment type="caution">
    <text evidence="2">The sequence shown here is derived from an EMBL/GenBank/DDBJ whole genome shotgun (WGS) entry which is preliminary data.</text>
</comment>
<keyword evidence="3" id="KW-1185">Reference proteome</keyword>
<dbReference type="Proteomes" id="UP000050417">
    <property type="component" value="Unassembled WGS sequence"/>
</dbReference>
<dbReference type="InterPro" id="IPR005149">
    <property type="entry name" value="Tscrpt_reg_PadR_N"/>
</dbReference>
<dbReference type="Gene3D" id="1.10.10.10">
    <property type="entry name" value="Winged helix-like DNA-binding domain superfamily/Winged helix DNA-binding domain"/>
    <property type="match status" value="1"/>
</dbReference>
<dbReference type="STRING" id="1134406.ADN00_04135"/>
<dbReference type="InterPro" id="IPR036390">
    <property type="entry name" value="WH_DNA-bd_sf"/>
</dbReference>
<evidence type="ECO:0000313" key="2">
    <source>
        <dbReference type="EMBL" id="KPL79073.1"/>
    </source>
</evidence>
<proteinExistence type="predicted"/>
<gene>
    <name evidence="2" type="ORF">ADN00_04135</name>
</gene>
<protein>
    <submittedName>
        <fullName evidence="2">PadR family transcriptional regulator</fullName>
    </submittedName>
</protein>
<organism evidence="2 3">
    <name type="scientific">Ornatilinea apprima</name>
    <dbReference type="NCBI Taxonomy" id="1134406"/>
    <lineage>
        <taxon>Bacteria</taxon>
        <taxon>Bacillati</taxon>
        <taxon>Chloroflexota</taxon>
        <taxon>Anaerolineae</taxon>
        <taxon>Anaerolineales</taxon>
        <taxon>Anaerolineaceae</taxon>
        <taxon>Ornatilinea</taxon>
    </lineage>
</organism>
<dbReference type="PANTHER" id="PTHR33169:SF14">
    <property type="entry name" value="TRANSCRIPTIONAL REGULATOR RV3488"/>
    <property type="match status" value="1"/>
</dbReference>
<dbReference type="PANTHER" id="PTHR33169">
    <property type="entry name" value="PADR-FAMILY TRANSCRIPTIONAL REGULATOR"/>
    <property type="match status" value="1"/>
</dbReference>
<dbReference type="AlphaFoldDB" id="A0A0P6XQK9"/>
<evidence type="ECO:0000313" key="3">
    <source>
        <dbReference type="Proteomes" id="UP000050417"/>
    </source>
</evidence>
<name>A0A0P6XQK9_9CHLR</name>
<dbReference type="PATRIC" id="fig|1134406.4.peg.183"/>
<dbReference type="InterPro" id="IPR036388">
    <property type="entry name" value="WH-like_DNA-bd_sf"/>
</dbReference>
<dbReference type="SUPFAM" id="SSF46785">
    <property type="entry name" value="Winged helix' DNA-binding domain"/>
    <property type="match status" value="1"/>
</dbReference>